<proteinExistence type="predicted"/>
<evidence type="ECO:0000313" key="1">
    <source>
        <dbReference type="EMBL" id="RYR18847.1"/>
    </source>
</evidence>
<organism evidence="1 2">
    <name type="scientific">Arachis hypogaea</name>
    <name type="common">Peanut</name>
    <dbReference type="NCBI Taxonomy" id="3818"/>
    <lineage>
        <taxon>Eukaryota</taxon>
        <taxon>Viridiplantae</taxon>
        <taxon>Streptophyta</taxon>
        <taxon>Embryophyta</taxon>
        <taxon>Tracheophyta</taxon>
        <taxon>Spermatophyta</taxon>
        <taxon>Magnoliopsida</taxon>
        <taxon>eudicotyledons</taxon>
        <taxon>Gunneridae</taxon>
        <taxon>Pentapetalae</taxon>
        <taxon>rosids</taxon>
        <taxon>fabids</taxon>
        <taxon>Fabales</taxon>
        <taxon>Fabaceae</taxon>
        <taxon>Papilionoideae</taxon>
        <taxon>50 kb inversion clade</taxon>
        <taxon>dalbergioids sensu lato</taxon>
        <taxon>Dalbergieae</taxon>
        <taxon>Pterocarpus clade</taxon>
        <taxon>Arachis</taxon>
    </lineage>
</organism>
<reference evidence="1 2" key="1">
    <citation type="submission" date="2019-01" db="EMBL/GenBank/DDBJ databases">
        <title>Sequencing of cultivated peanut Arachis hypogaea provides insights into genome evolution and oil improvement.</title>
        <authorList>
            <person name="Chen X."/>
        </authorList>
    </citation>
    <scope>NUCLEOTIDE SEQUENCE [LARGE SCALE GENOMIC DNA]</scope>
    <source>
        <strain evidence="2">cv. Fuhuasheng</strain>
        <tissue evidence="1">Leaves</tissue>
    </source>
</reference>
<dbReference type="EMBL" id="SDMP01000013">
    <property type="protein sequence ID" value="RYR18847.1"/>
    <property type="molecule type" value="Genomic_DNA"/>
</dbReference>
<dbReference type="AlphaFoldDB" id="A0A444ZXD7"/>
<keyword evidence="2" id="KW-1185">Reference proteome</keyword>
<dbReference type="Proteomes" id="UP000289738">
    <property type="component" value="Chromosome B03"/>
</dbReference>
<name>A0A444ZXD7_ARAHY</name>
<comment type="caution">
    <text evidence="1">The sequence shown here is derived from an EMBL/GenBank/DDBJ whole genome shotgun (WGS) entry which is preliminary data.</text>
</comment>
<evidence type="ECO:0000313" key="2">
    <source>
        <dbReference type="Proteomes" id="UP000289738"/>
    </source>
</evidence>
<protein>
    <submittedName>
        <fullName evidence="1">Uncharacterized protein</fullName>
    </submittedName>
</protein>
<accession>A0A444ZXD7</accession>
<sequence length="68" mass="7932">MEIESLEMKDERWEVIFANPLIHISNGKKPTNALAAPCHRGQYREWEKINELGAKGRRVYLPLQVREA</sequence>
<gene>
    <name evidence="1" type="ORF">Ahy_B03g063458</name>
</gene>